<protein>
    <submittedName>
        <fullName evidence="3">Bifunctional oligoribonuclease and PAP phosphatase nrnA</fullName>
        <ecNumber evidence="3">3.1.-.-</ecNumber>
    </submittedName>
</protein>
<dbReference type="Gene3D" id="3.10.310.30">
    <property type="match status" value="1"/>
</dbReference>
<dbReference type="Pfam" id="PF01368">
    <property type="entry name" value="DHH"/>
    <property type="match status" value="1"/>
</dbReference>
<dbReference type="InterPro" id="IPR001667">
    <property type="entry name" value="DDH_dom"/>
</dbReference>
<feature type="domain" description="DDH" evidence="1">
    <location>
        <begin position="18"/>
        <end position="161"/>
    </location>
</feature>
<dbReference type="GO" id="GO:0016787">
    <property type="term" value="F:hydrolase activity"/>
    <property type="evidence" value="ECO:0007669"/>
    <property type="project" value="UniProtKB-KW"/>
</dbReference>
<dbReference type="Pfam" id="PF02272">
    <property type="entry name" value="DHHA1"/>
    <property type="match status" value="1"/>
</dbReference>
<accession>A0A449AQL9</accession>
<evidence type="ECO:0000259" key="2">
    <source>
        <dbReference type="Pfam" id="PF02272"/>
    </source>
</evidence>
<evidence type="ECO:0000313" key="4">
    <source>
        <dbReference type="Proteomes" id="UP000290495"/>
    </source>
</evidence>
<proteinExistence type="predicted"/>
<dbReference type="PANTHER" id="PTHR47618:SF1">
    <property type="entry name" value="BIFUNCTIONAL OLIGORIBONUCLEASE AND PAP PHOSPHATASE NRNA"/>
    <property type="match status" value="1"/>
</dbReference>
<gene>
    <name evidence="3" type="primary">nrnA_3</name>
    <name evidence="3" type="ORF">NCTC10146_00254</name>
</gene>
<dbReference type="Gene3D" id="3.90.1640.10">
    <property type="entry name" value="inorganic pyrophosphatase (n-terminal core)"/>
    <property type="match status" value="1"/>
</dbReference>
<sequence length="328" mass="37463">MKIGSLELVTKELYKYNSIVIFHHIRPDGDCLGSQFGLKELIKLNFPDKKVYAIGDAKNTFDFLDFTMDEVPSDDIIKKSLAVVVDANHKERIEKREVLDKNLFAQVIRIDHHPNDDDLGEKAIRWVDSSYSAADEMITEIAVVNEWKITPQAANYLYLGINTDSGRFLFNNVRSRTLYLASKLYEAGLEADYIHTNLSKTSLEDIKFNSWLLSTLKTRDGVAYIQNNLKDTLKYGKTSQSSMRVNIIANIKDHPFWVQFLEEEDGRVRVEFRSNGPIVRNVAIKWGGGGHERASGAIIDSFDLVEKVIDDCALEVKRYINEMSMNKK</sequence>
<dbReference type="AlphaFoldDB" id="A0A449AQL9"/>
<dbReference type="EC" id="3.1.-.-" evidence="3"/>
<organism evidence="3 4">
    <name type="scientific">Mycoplasmopsis canis</name>
    <dbReference type="NCBI Taxonomy" id="29555"/>
    <lineage>
        <taxon>Bacteria</taxon>
        <taxon>Bacillati</taxon>
        <taxon>Mycoplasmatota</taxon>
        <taxon>Mycoplasmoidales</taxon>
        <taxon>Metamycoplasmataceae</taxon>
        <taxon>Mycoplasmopsis</taxon>
    </lineage>
</organism>
<dbReference type="SUPFAM" id="SSF64182">
    <property type="entry name" value="DHH phosphoesterases"/>
    <property type="match status" value="1"/>
</dbReference>
<dbReference type="EMBL" id="LR215010">
    <property type="protein sequence ID" value="VEU68801.1"/>
    <property type="molecule type" value="Genomic_DNA"/>
</dbReference>
<reference evidence="3 4" key="1">
    <citation type="submission" date="2019-01" db="EMBL/GenBank/DDBJ databases">
        <authorList>
            <consortium name="Pathogen Informatics"/>
        </authorList>
    </citation>
    <scope>NUCLEOTIDE SEQUENCE [LARGE SCALE GENOMIC DNA]</scope>
    <source>
        <strain evidence="3 4">NCTC10146</strain>
    </source>
</reference>
<dbReference type="PANTHER" id="PTHR47618">
    <property type="entry name" value="BIFUNCTIONAL OLIGORIBONUCLEASE AND PAP PHOSPHATASE NRNA"/>
    <property type="match status" value="1"/>
</dbReference>
<dbReference type="InterPro" id="IPR003156">
    <property type="entry name" value="DHHA1_dom"/>
</dbReference>
<dbReference type="RefSeq" id="WP_004794660.1">
    <property type="nucleotide sequence ID" value="NZ_LR215010.1"/>
</dbReference>
<dbReference type="InterPro" id="IPR038763">
    <property type="entry name" value="DHH_sf"/>
</dbReference>
<name>A0A449AQL9_9BACT</name>
<evidence type="ECO:0000259" key="1">
    <source>
        <dbReference type="Pfam" id="PF01368"/>
    </source>
</evidence>
<dbReference type="GO" id="GO:0003676">
    <property type="term" value="F:nucleic acid binding"/>
    <property type="evidence" value="ECO:0007669"/>
    <property type="project" value="InterPro"/>
</dbReference>
<evidence type="ECO:0000313" key="3">
    <source>
        <dbReference type="EMBL" id="VEU68801.1"/>
    </source>
</evidence>
<dbReference type="InterPro" id="IPR051319">
    <property type="entry name" value="Oligoribo/pAp-PDE_c-di-AMP_PDE"/>
</dbReference>
<keyword evidence="3" id="KW-0378">Hydrolase</keyword>
<feature type="domain" description="DHHA1" evidence="2">
    <location>
        <begin position="241"/>
        <end position="311"/>
    </location>
</feature>
<dbReference type="Proteomes" id="UP000290495">
    <property type="component" value="Chromosome"/>
</dbReference>